<dbReference type="SMART" id="SM00255">
    <property type="entry name" value="TIR"/>
    <property type="match status" value="1"/>
</dbReference>
<evidence type="ECO:0000256" key="4">
    <source>
        <dbReference type="SAM" id="SignalP"/>
    </source>
</evidence>
<dbReference type="InterPro" id="IPR058192">
    <property type="entry name" value="WHD_ROQ1-like"/>
</dbReference>
<keyword evidence="1" id="KW-0433">Leucine-rich repeat</keyword>
<dbReference type="SUPFAM" id="SSF52200">
    <property type="entry name" value="Toll/Interleukin receptor TIR domain"/>
    <property type="match status" value="1"/>
</dbReference>
<dbReference type="PROSITE" id="PS50104">
    <property type="entry name" value="TIR"/>
    <property type="match status" value="1"/>
</dbReference>
<dbReference type="Gene3D" id="1.10.8.430">
    <property type="entry name" value="Helical domain of apoptotic protease-activating factors"/>
    <property type="match status" value="1"/>
</dbReference>
<evidence type="ECO:0000313" key="6">
    <source>
        <dbReference type="EMBL" id="KAL3746682.1"/>
    </source>
</evidence>
<dbReference type="Pfam" id="PF00931">
    <property type="entry name" value="NB-ARC"/>
    <property type="match status" value="1"/>
</dbReference>
<sequence>MNSALRLWKLALLFIALSSALQIPGRAPLALIAVAVIVGLAKKRRRNAESYKSAASSPTSITFPANYEVFLSFRGPDTRKDFTDCLYTSLTEKGICVFRDNEELPVGKKIRPSLTEAIKQSKIAIPIISEDYASSKSCLMELQQILECRENNDQMIIPIFYHVNISDVKHLTGSFGESFNKLVKNERVGTERIDVWRKAFQDIGEMKGYNLTEMNDGHHGKFIQAVVSNVLKQLNKPDLVVTDYLVGSDHHVEEIMRKLDVDFRDGRAVKIVGHGVCVVGLCGMPGVGKTTLAKVVYNQLHHLFDGCAYLENVREKCSPVERLKTLRSNLVYQLVKCGQEFSTSDQAMHFIEHRFRNMKVLIFLDDVDDSKQLSQITGDLKNYGPGSRIIVTSRNQDVLMKVEVTTQKYEVEAMEEGQALQLFCKHAYGKNSVGEVDPTLSSAIMSATGRLPLALEIVGSCLYSKSKEVWEDTFKKLEHAPHQDVEKVLRMCYEDLEDNQKKIFLDIACFLIGQDKRIANYMWEDCEFFPHEGIEALIVRSLVKVGENNKLWMHDQLRDLGREIVRKGDTEEPCRRSRLWNHKESLATLNKRKHLGSCLIMTLMCFACEAFDPLCNLRFLKLDRANVEGNHQNLLSSLRWLHWQICTEKALETPFFSVDNLIILDLSRSWVKQDWRGWELIGEKAEKLKDLNLTGCLKLLKFPEFRAPIKLERLILECCSKLSMISPSISNLCCLISLNMKCSNVDQLPDLGFMKALKELVIDETLIDMIRFQKGSMDQLETLSACNCKSLEQICEIKHLLSLSNLALDGAAIETLPTSVGSLEKLQFLSLKNCWKLTEIPRSIGNLKKLQFMDLFDELPRSVKDLKNLKVLKMAGTYIQEFPEAIQNLPKLKEIDFSHCRNLEIQEHCNLTGLSSLRILKLSYTGISHLPESIRCLSSLQMLELCDCKKLQVLPEFRHSVIIRR</sequence>
<evidence type="ECO:0000259" key="5">
    <source>
        <dbReference type="PROSITE" id="PS50104"/>
    </source>
</evidence>
<dbReference type="PRINTS" id="PR00364">
    <property type="entry name" value="DISEASERSIST"/>
</dbReference>
<keyword evidence="7" id="KW-1185">Reference proteome</keyword>
<feature type="domain" description="TIR" evidence="5">
    <location>
        <begin position="65"/>
        <end position="234"/>
    </location>
</feature>
<keyword evidence="4" id="KW-0732">Signal</keyword>
<dbReference type="Gene3D" id="3.40.50.10140">
    <property type="entry name" value="Toll/interleukin-1 receptor homology (TIR) domain"/>
    <property type="match status" value="1"/>
</dbReference>
<dbReference type="InterPro" id="IPR044974">
    <property type="entry name" value="Disease_R_plants"/>
</dbReference>
<dbReference type="InterPro" id="IPR035897">
    <property type="entry name" value="Toll_tir_struct_dom_sf"/>
</dbReference>
<dbReference type="InterPro" id="IPR042197">
    <property type="entry name" value="Apaf_helical"/>
</dbReference>
<evidence type="ECO:0000256" key="2">
    <source>
        <dbReference type="ARBA" id="ARBA00022737"/>
    </source>
</evidence>
<accession>A0ABD3L595</accession>
<evidence type="ECO:0000313" key="7">
    <source>
        <dbReference type="Proteomes" id="UP001634007"/>
    </source>
</evidence>
<dbReference type="EMBL" id="JBJKBG010000003">
    <property type="protein sequence ID" value="KAL3746682.1"/>
    <property type="molecule type" value="Genomic_DNA"/>
</dbReference>
<dbReference type="FunFam" id="3.40.50.10140:FF:000007">
    <property type="entry name" value="Disease resistance protein (TIR-NBS-LRR class)"/>
    <property type="match status" value="1"/>
</dbReference>
<dbReference type="Gene3D" id="3.80.10.10">
    <property type="entry name" value="Ribonuclease Inhibitor"/>
    <property type="match status" value="2"/>
</dbReference>
<feature type="chain" id="PRO_5044772156" description="TIR domain-containing protein" evidence="4">
    <location>
        <begin position="21"/>
        <end position="965"/>
    </location>
</feature>
<dbReference type="InterPro" id="IPR027417">
    <property type="entry name" value="P-loop_NTPase"/>
</dbReference>
<gene>
    <name evidence="6" type="ORF">ACJRO7_015611</name>
</gene>
<dbReference type="InterPro" id="IPR000157">
    <property type="entry name" value="TIR_dom"/>
</dbReference>
<reference evidence="6 7" key="1">
    <citation type="submission" date="2024-11" db="EMBL/GenBank/DDBJ databases">
        <title>Chromosome-level genome assembly of Eucalyptus globulus Labill. provides insights into its genome evolution.</title>
        <authorList>
            <person name="Li X."/>
        </authorList>
    </citation>
    <scope>NUCLEOTIDE SEQUENCE [LARGE SCALE GENOMIC DNA]</scope>
    <source>
        <strain evidence="6">CL2024</strain>
        <tissue evidence="6">Fresh tender leaves</tissue>
    </source>
</reference>
<dbReference type="AlphaFoldDB" id="A0ABD3L595"/>
<dbReference type="PANTHER" id="PTHR11017:SF570">
    <property type="entry name" value="DISEASE RESISTANCE PROTEIN (TIR-NBS CLASS)-RELATED"/>
    <property type="match status" value="1"/>
</dbReference>
<dbReference type="Pfam" id="PF23282">
    <property type="entry name" value="WHD_ROQ1"/>
    <property type="match status" value="1"/>
</dbReference>
<name>A0ABD3L595_EUCGL</name>
<dbReference type="SUPFAM" id="SSF52058">
    <property type="entry name" value="L domain-like"/>
    <property type="match status" value="1"/>
</dbReference>
<evidence type="ECO:0000256" key="3">
    <source>
        <dbReference type="ARBA" id="ARBA00023027"/>
    </source>
</evidence>
<comment type="caution">
    <text evidence="6">The sequence shown here is derived from an EMBL/GenBank/DDBJ whole genome shotgun (WGS) entry which is preliminary data.</text>
</comment>
<dbReference type="PANTHER" id="PTHR11017">
    <property type="entry name" value="LEUCINE-RICH REPEAT-CONTAINING PROTEIN"/>
    <property type="match status" value="1"/>
</dbReference>
<dbReference type="InterPro" id="IPR002182">
    <property type="entry name" value="NB-ARC"/>
</dbReference>
<feature type="signal peptide" evidence="4">
    <location>
        <begin position="1"/>
        <end position="20"/>
    </location>
</feature>
<dbReference type="SUPFAM" id="SSF52540">
    <property type="entry name" value="P-loop containing nucleoside triphosphate hydrolases"/>
    <property type="match status" value="1"/>
</dbReference>
<dbReference type="Proteomes" id="UP001634007">
    <property type="component" value="Unassembled WGS sequence"/>
</dbReference>
<organism evidence="6 7">
    <name type="scientific">Eucalyptus globulus</name>
    <name type="common">Tasmanian blue gum</name>
    <dbReference type="NCBI Taxonomy" id="34317"/>
    <lineage>
        <taxon>Eukaryota</taxon>
        <taxon>Viridiplantae</taxon>
        <taxon>Streptophyta</taxon>
        <taxon>Embryophyta</taxon>
        <taxon>Tracheophyta</taxon>
        <taxon>Spermatophyta</taxon>
        <taxon>Magnoliopsida</taxon>
        <taxon>eudicotyledons</taxon>
        <taxon>Gunneridae</taxon>
        <taxon>Pentapetalae</taxon>
        <taxon>rosids</taxon>
        <taxon>malvids</taxon>
        <taxon>Myrtales</taxon>
        <taxon>Myrtaceae</taxon>
        <taxon>Myrtoideae</taxon>
        <taxon>Eucalypteae</taxon>
        <taxon>Eucalyptus</taxon>
    </lineage>
</organism>
<keyword evidence="3" id="KW-0520">NAD</keyword>
<dbReference type="Gene3D" id="3.40.50.300">
    <property type="entry name" value="P-loop containing nucleotide triphosphate hydrolases"/>
    <property type="match status" value="1"/>
</dbReference>
<proteinExistence type="predicted"/>
<keyword evidence="2" id="KW-0677">Repeat</keyword>
<evidence type="ECO:0000256" key="1">
    <source>
        <dbReference type="ARBA" id="ARBA00022614"/>
    </source>
</evidence>
<dbReference type="InterPro" id="IPR032675">
    <property type="entry name" value="LRR_dom_sf"/>
</dbReference>
<protein>
    <recommendedName>
        <fullName evidence="5">TIR domain-containing protein</fullName>
    </recommendedName>
</protein>
<dbReference type="Pfam" id="PF01582">
    <property type="entry name" value="TIR"/>
    <property type="match status" value="1"/>
</dbReference>